<dbReference type="AlphaFoldDB" id="A0A4R6TRG8"/>
<dbReference type="SUPFAM" id="SSF102400">
    <property type="entry name" value="DNA polymerase III chi subunit"/>
    <property type="match status" value="1"/>
</dbReference>
<evidence type="ECO:0000313" key="1">
    <source>
        <dbReference type="EMBL" id="TDQ36160.1"/>
    </source>
</evidence>
<sequence length="138" mass="16051">MRIDFYVSQDSQPQARLTLACRLVRRAWLAGLPVFVLCSDDAQLAQMDDMLWHLRPQFFMPHSRFDDNPSAPVVLGIDCWPVQDNSVLINLCMQPAPRVDQLDRVIELVCQTPELLQQSRTNFLHYRKLGFQPQRVEL</sequence>
<reference evidence="1 2" key="1">
    <citation type="submission" date="2019-03" db="EMBL/GenBank/DDBJ databases">
        <title>Genomic Encyclopedia of Type Strains, Phase IV (KMG-IV): sequencing the most valuable type-strain genomes for metagenomic binning, comparative biology and taxonomic classification.</title>
        <authorList>
            <person name="Goeker M."/>
        </authorList>
    </citation>
    <scope>NUCLEOTIDE SEQUENCE [LARGE SCALE GENOMIC DNA]</scope>
    <source>
        <strain evidence="1 2">DSM 28679</strain>
    </source>
</reference>
<evidence type="ECO:0000313" key="2">
    <source>
        <dbReference type="Proteomes" id="UP000294575"/>
    </source>
</evidence>
<name>A0A4R6TRG8_9GAMM</name>
<organism evidence="1 2">
    <name type="scientific">Thiopseudomonas denitrificans</name>
    <dbReference type="NCBI Taxonomy" id="1501432"/>
    <lineage>
        <taxon>Bacteria</taxon>
        <taxon>Pseudomonadati</taxon>
        <taxon>Pseudomonadota</taxon>
        <taxon>Gammaproteobacteria</taxon>
        <taxon>Pseudomonadales</taxon>
        <taxon>Pseudomonadaceae</taxon>
        <taxon>Thiopseudomonas</taxon>
    </lineage>
</organism>
<protein>
    <submittedName>
        <fullName evidence="1">DNA polymerase III chi subunit</fullName>
    </submittedName>
</protein>
<dbReference type="GO" id="GO:0003887">
    <property type="term" value="F:DNA-directed DNA polymerase activity"/>
    <property type="evidence" value="ECO:0007669"/>
    <property type="project" value="InterPro"/>
</dbReference>
<dbReference type="Pfam" id="PF04364">
    <property type="entry name" value="DNA_pol3_chi"/>
    <property type="match status" value="1"/>
</dbReference>
<gene>
    <name evidence="1" type="ORF">DFQ45_11427</name>
</gene>
<dbReference type="GO" id="GO:0006260">
    <property type="term" value="P:DNA replication"/>
    <property type="evidence" value="ECO:0007669"/>
    <property type="project" value="InterPro"/>
</dbReference>
<dbReference type="InterPro" id="IPR036768">
    <property type="entry name" value="PolIII_chi_sf"/>
</dbReference>
<dbReference type="Proteomes" id="UP000294575">
    <property type="component" value="Unassembled WGS sequence"/>
</dbReference>
<keyword evidence="2" id="KW-1185">Reference proteome</keyword>
<dbReference type="RefSeq" id="WP_101496362.1">
    <property type="nucleotide sequence ID" value="NZ_LNJZ01000005.1"/>
</dbReference>
<dbReference type="InterPro" id="IPR007459">
    <property type="entry name" value="DNA_pol3_chi"/>
</dbReference>
<dbReference type="Gene3D" id="3.40.50.10110">
    <property type="entry name" value="DNA polymerase III subunit chi"/>
    <property type="match status" value="1"/>
</dbReference>
<dbReference type="EMBL" id="SNYK01000014">
    <property type="protein sequence ID" value="TDQ36160.1"/>
    <property type="molecule type" value="Genomic_DNA"/>
</dbReference>
<proteinExistence type="predicted"/>
<dbReference type="PANTHER" id="PTHR38767:SF1">
    <property type="entry name" value="DNA POLYMERASE III SUBUNIT CHI"/>
    <property type="match status" value="1"/>
</dbReference>
<comment type="caution">
    <text evidence="1">The sequence shown here is derived from an EMBL/GenBank/DDBJ whole genome shotgun (WGS) entry which is preliminary data.</text>
</comment>
<dbReference type="GO" id="GO:0003677">
    <property type="term" value="F:DNA binding"/>
    <property type="evidence" value="ECO:0007669"/>
    <property type="project" value="InterPro"/>
</dbReference>
<dbReference type="GO" id="GO:0032298">
    <property type="term" value="P:positive regulation of DNA-templated DNA replication initiation"/>
    <property type="evidence" value="ECO:0007669"/>
    <property type="project" value="TreeGrafter"/>
</dbReference>
<dbReference type="PANTHER" id="PTHR38767">
    <property type="entry name" value="DNA POLYMERASE III SUBUNIT CHI"/>
    <property type="match status" value="1"/>
</dbReference>
<accession>A0A4R6TRG8</accession>
<dbReference type="OrthoDB" id="5297568at2"/>